<dbReference type="InterPro" id="IPR058625">
    <property type="entry name" value="MdtA-like_BSH"/>
</dbReference>
<evidence type="ECO:0000259" key="9">
    <source>
        <dbReference type="Pfam" id="PF25967"/>
    </source>
</evidence>
<dbReference type="GO" id="GO:0005886">
    <property type="term" value="C:plasma membrane"/>
    <property type="evidence" value="ECO:0007669"/>
    <property type="project" value="UniProtKB-SubCell"/>
</dbReference>
<dbReference type="Proteomes" id="UP001208771">
    <property type="component" value="Unassembled WGS sequence"/>
</dbReference>
<dbReference type="InterPro" id="IPR058626">
    <property type="entry name" value="MdtA-like_b-barrel"/>
</dbReference>
<dbReference type="InterPro" id="IPR058627">
    <property type="entry name" value="MdtA-like_C"/>
</dbReference>
<dbReference type="PANTHER" id="PTHR30158">
    <property type="entry name" value="ACRA/E-RELATED COMPONENT OF DRUG EFFLUX TRANSPORTER"/>
    <property type="match status" value="1"/>
</dbReference>
<dbReference type="RefSeq" id="WP_306409831.1">
    <property type="nucleotide sequence ID" value="NZ_JANFPI010000001.1"/>
</dbReference>
<evidence type="ECO:0000256" key="2">
    <source>
        <dbReference type="ARBA" id="ARBA00009477"/>
    </source>
</evidence>
<accession>A0AAE3MXH8</accession>
<feature type="region of interest" description="Disordered" evidence="4">
    <location>
        <begin position="370"/>
        <end position="389"/>
    </location>
</feature>
<protein>
    <submittedName>
        <fullName evidence="10">Efflux RND transporter periplasmic adaptor subunit</fullName>
    </submittedName>
</protein>
<dbReference type="EMBL" id="JANFPI010000001">
    <property type="protein sequence ID" value="MCX8996076.1"/>
    <property type="molecule type" value="Genomic_DNA"/>
</dbReference>
<feature type="domain" description="Multidrug resistance protein MdtA-like alpha-helical hairpin" evidence="6">
    <location>
        <begin position="104"/>
        <end position="172"/>
    </location>
</feature>
<dbReference type="Gene3D" id="1.10.287.470">
    <property type="entry name" value="Helix hairpin bin"/>
    <property type="match status" value="1"/>
</dbReference>
<feature type="signal peptide" evidence="5">
    <location>
        <begin position="1"/>
        <end position="29"/>
    </location>
</feature>
<dbReference type="Gene3D" id="2.40.30.170">
    <property type="match status" value="1"/>
</dbReference>
<evidence type="ECO:0000259" key="7">
    <source>
        <dbReference type="Pfam" id="PF25917"/>
    </source>
</evidence>
<dbReference type="Gene3D" id="2.40.420.20">
    <property type="match status" value="1"/>
</dbReference>
<dbReference type="AlphaFoldDB" id="A0AAE3MXH8"/>
<evidence type="ECO:0000256" key="3">
    <source>
        <dbReference type="SAM" id="Coils"/>
    </source>
</evidence>
<feature type="chain" id="PRO_5042006483" evidence="5">
    <location>
        <begin position="30"/>
        <end position="389"/>
    </location>
</feature>
<dbReference type="InterPro" id="IPR006143">
    <property type="entry name" value="RND_pump_MFP"/>
</dbReference>
<dbReference type="Gene3D" id="2.40.50.100">
    <property type="match status" value="1"/>
</dbReference>
<comment type="similarity">
    <text evidence="2">Belongs to the membrane fusion protein (MFP) (TC 8.A.1) family.</text>
</comment>
<feature type="coiled-coil region" evidence="3">
    <location>
        <begin position="110"/>
        <end position="168"/>
    </location>
</feature>
<keyword evidence="5" id="KW-0732">Signal</keyword>
<evidence type="ECO:0000313" key="11">
    <source>
        <dbReference type="Proteomes" id="UP001208771"/>
    </source>
</evidence>
<organism evidence="10 11">
    <name type="scientific">Ectorhizobium quercum</name>
    <dbReference type="NCBI Taxonomy" id="2965071"/>
    <lineage>
        <taxon>Bacteria</taxon>
        <taxon>Pseudomonadati</taxon>
        <taxon>Pseudomonadota</taxon>
        <taxon>Alphaproteobacteria</taxon>
        <taxon>Hyphomicrobiales</taxon>
        <taxon>Rhizobiaceae</taxon>
        <taxon>Ectorhizobium</taxon>
    </lineage>
</organism>
<dbReference type="GO" id="GO:0046677">
    <property type="term" value="P:response to antibiotic"/>
    <property type="evidence" value="ECO:0007669"/>
    <property type="project" value="TreeGrafter"/>
</dbReference>
<evidence type="ECO:0000313" key="10">
    <source>
        <dbReference type="EMBL" id="MCX8996076.1"/>
    </source>
</evidence>
<gene>
    <name evidence="10" type="ORF">NOF55_03065</name>
</gene>
<dbReference type="SUPFAM" id="SSF111369">
    <property type="entry name" value="HlyD-like secretion proteins"/>
    <property type="match status" value="1"/>
</dbReference>
<reference evidence="10" key="1">
    <citation type="submission" date="2022-07" db="EMBL/GenBank/DDBJ databases">
        <title>Ectorhizobium quercum gen.nov., sp. nov.</title>
        <authorList>
            <person name="Ma T."/>
            <person name="Li Y."/>
        </authorList>
    </citation>
    <scope>NUCLEOTIDE SEQUENCE</scope>
    <source>
        <strain evidence="10">BDR2-2</strain>
    </source>
</reference>
<evidence type="ECO:0000259" key="8">
    <source>
        <dbReference type="Pfam" id="PF25944"/>
    </source>
</evidence>
<dbReference type="GO" id="GO:0022857">
    <property type="term" value="F:transmembrane transporter activity"/>
    <property type="evidence" value="ECO:0007669"/>
    <property type="project" value="InterPro"/>
</dbReference>
<evidence type="ECO:0000256" key="5">
    <source>
        <dbReference type="SAM" id="SignalP"/>
    </source>
</evidence>
<proteinExistence type="inferred from homology"/>
<dbReference type="PANTHER" id="PTHR30158:SF3">
    <property type="entry name" value="MULTIDRUG EFFLUX PUMP SUBUNIT ACRA-RELATED"/>
    <property type="match status" value="1"/>
</dbReference>
<evidence type="ECO:0000256" key="4">
    <source>
        <dbReference type="SAM" id="MobiDB-lite"/>
    </source>
</evidence>
<feature type="domain" description="Multidrug resistance protein MdtA-like beta-barrel" evidence="8">
    <location>
        <begin position="208"/>
        <end position="297"/>
    </location>
</feature>
<dbReference type="Pfam" id="PF25876">
    <property type="entry name" value="HH_MFP_RND"/>
    <property type="match status" value="1"/>
</dbReference>
<dbReference type="InterPro" id="IPR058624">
    <property type="entry name" value="MdtA-like_HH"/>
</dbReference>
<dbReference type="FunFam" id="2.40.420.20:FF:000001">
    <property type="entry name" value="Efflux RND transporter periplasmic adaptor subunit"/>
    <property type="match status" value="1"/>
</dbReference>
<sequence>MIEHIARSVRIAVLSASLAVVPAASFAQAPGNMPPTQVSVLELVPEPLPVINELPGRVSPTRLAEVRPRVSGIVVERVFEQGSLVREGDVLYRIDPAQFRVRVTSANATLARAKAAQLNAQAQLKRQQQLRERNISTEIELDNAVATAAQADADVAVAEATLAEAQLNLDYTEVRAPITGIIGRATVTEGALVTAQTDNMATIQQLDPVYADFTQSSADLRRLRLAMASGQLTAASPNEARVHLFFDDGAQYEHPGRLLFSEAAVDQTTGQVTLRGEFPNPDGELLPGLYVRIRIEQAIRQNALAIPQMAVQRDAQGNAQVYVVRDDNGVELRTVRLGQTIDTRWLVDSGLEPGEKVVVIGAQKLFPDAKVDPQPWSPADAGAADNSGN</sequence>
<evidence type="ECO:0000259" key="6">
    <source>
        <dbReference type="Pfam" id="PF25876"/>
    </source>
</evidence>
<feature type="domain" description="Multidrug resistance protein MdtA-like barrel-sandwich hybrid" evidence="7">
    <location>
        <begin position="62"/>
        <end position="204"/>
    </location>
</feature>
<dbReference type="Pfam" id="PF25967">
    <property type="entry name" value="RND-MFP_C"/>
    <property type="match status" value="1"/>
</dbReference>
<comment type="caution">
    <text evidence="10">The sequence shown here is derived from an EMBL/GenBank/DDBJ whole genome shotgun (WGS) entry which is preliminary data.</text>
</comment>
<feature type="domain" description="Multidrug resistance protein MdtA-like C-terminal permuted SH3" evidence="9">
    <location>
        <begin position="302"/>
        <end position="364"/>
    </location>
</feature>
<name>A0AAE3MXH8_9HYPH</name>
<evidence type="ECO:0000256" key="1">
    <source>
        <dbReference type="ARBA" id="ARBA00004196"/>
    </source>
</evidence>
<keyword evidence="3" id="KW-0175">Coiled coil</keyword>
<dbReference type="Pfam" id="PF25917">
    <property type="entry name" value="BSH_RND"/>
    <property type="match status" value="1"/>
</dbReference>
<comment type="subcellular location">
    <subcellularLocation>
        <location evidence="1">Cell envelope</location>
    </subcellularLocation>
</comment>
<dbReference type="NCBIfam" id="TIGR01730">
    <property type="entry name" value="RND_mfp"/>
    <property type="match status" value="1"/>
</dbReference>
<dbReference type="Pfam" id="PF25944">
    <property type="entry name" value="Beta-barrel_RND"/>
    <property type="match status" value="1"/>
</dbReference>
<keyword evidence="11" id="KW-1185">Reference proteome</keyword>